<evidence type="ECO:0000313" key="1">
    <source>
        <dbReference type="EMBL" id="OWL94743.1"/>
    </source>
</evidence>
<dbReference type="EMBL" id="NHMK01000022">
    <property type="protein sequence ID" value="OWL94743.1"/>
    <property type="molecule type" value="Genomic_DNA"/>
</dbReference>
<reference evidence="1 2" key="1">
    <citation type="submission" date="2017-05" db="EMBL/GenBank/DDBJ databases">
        <title>De novo genome assembly of Deniococcus indicus strain DR1.</title>
        <authorList>
            <person name="Chauhan D."/>
            <person name="Yennamalli R.M."/>
            <person name="Priyadarshini R."/>
        </authorList>
    </citation>
    <scope>NUCLEOTIDE SEQUENCE [LARGE SCALE GENOMIC DNA]</scope>
    <source>
        <strain evidence="1 2">DR1</strain>
    </source>
</reference>
<proteinExistence type="predicted"/>
<accession>A0A246BHL7</accession>
<evidence type="ECO:0000313" key="2">
    <source>
        <dbReference type="Proteomes" id="UP000197208"/>
    </source>
</evidence>
<sequence length="210" mass="21784">MPSDSFPSSSTAPGARAGAARRPALLEQLLHSDELTYRAGQAVAVIHAHRQRGHWLRLLLLPGATPEVAALLGERLQRPGASVGLGSSLGHAQHLLGRCGAPLGTDPAPLHALVAAGGVLEVIPGSLEAQVAAFTQTLAGALDAQVRAAQPVAARGLFSFRRSRGPDPDVSVRAEQDVQEALRALRGALGDFQAVPLRGAALDWDDVPLP</sequence>
<keyword evidence="2" id="KW-1185">Reference proteome</keyword>
<dbReference type="RefSeq" id="WP_088249375.1">
    <property type="nucleotide sequence ID" value="NZ_NHMK01000022.1"/>
</dbReference>
<organism evidence="1 2">
    <name type="scientific">Deinococcus indicus</name>
    <dbReference type="NCBI Taxonomy" id="223556"/>
    <lineage>
        <taxon>Bacteria</taxon>
        <taxon>Thermotogati</taxon>
        <taxon>Deinococcota</taxon>
        <taxon>Deinococci</taxon>
        <taxon>Deinococcales</taxon>
        <taxon>Deinococcaceae</taxon>
        <taxon>Deinococcus</taxon>
    </lineage>
</organism>
<gene>
    <name evidence="1" type="ORF">CBQ26_14585</name>
</gene>
<protein>
    <submittedName>
        <fullName evidence="1">Uncharacterized protein</fullName>
    </submittedName>
</protein>
<dbReference type="OrthoDB" id="72672at2"/>
<name>A0A246BHL7_9DEIO</name>
<dbReference type="AlphaFoldDB" id="A0A246BHL7"/>
<comment type="caution">
    <text evidence="1">The sequence shown here is derived from an EMBL/GenBank/DDBJ whole genome shotgun (WGS) entry which is preliminary data.</text>
</comment>
<dbReference type="Proteomes" id="UP000197208">
    <property type="component" value="Unassembled WGS sequence"/>
</dbReference>